<feature type="region of interest" description="Disordered" evidence="5">
    <location>
        <begin position="165"/>
        <end position="207"/>
    </location>
</feature>
<evidence type="ECO:0000259" key="6">
    <source>
        <dbReference type="PROSITE" id="PS50090"/>
    </source>
</evidence>
<feature type="compositionally biased region" description="Polar residues" evidence="5">
    <location>
        <begin position="457"/>
        <end position="466"/>
    </location>
</feature>
<dbReference type="AlphaFoldDB" id="A0A8H5C9Y6"/>
<dbReference type="InterPro" id="IPR017930">
    <property type="entry name" value="Myb_dom"/>
</dbReference>
<dbReference type="InterPro" id="IPR001005">
    <property type="entry name" value="SANT/Myb"/>
</dbReference>
<dbReference type="Proteomes" id="UP000541558">
    <property type="component" value="Unassembled WGS sequence"/>
</dbReference>
<feature type="domain" description="HTH myb-type" evidence="7">
    <location>
        <begin position="119"/>
        <end position="168"/>
    </location>
</feature>
<dbReference type="Pfam" id="PF00249">
    <property type="entry name" value="Myb_DNA-binding"/>
    <property type="match status" value="1"/>
</dbReference>
<dbReference type="PROSITE" id="PS50090">
    <property type="entry name" value="MYB_LIKE"/>
    <property type="match status" value="3"/>
</dbReference>
<gene>
    <name evidence="8" type="ORF">D9611_003096</name>
</gene>
<dbReference type="SMART" id="SM00717">
    <property type="entry name" value="SANT"/>
    <property type="match status" value="3"/>
</dbReference>
<evidence type="ECO:0000256" key="3">
    <source>
        <dbReference type="ARBA" id="ARBA00023163"/>
    </source>
</evidence>
<feature type="region of interest" description="Disordered" evidence="5">
    <location>
        <begin position="491"/>
        <end position="530"/>
    </location>
</feature>
<dbReference type="PROSITE" id="PS51294">
    <property type="entry name" value="HTH_MYB"/>
    <property type="match status" value="2"/>
</dbReference>
<evidence type="ECO:0000256" key="1">
    <source>
        <dbReference type="ARBA" id="ARBA00023015"/>
    </source>
</evidence>
<evidence type="ECO:0000313" key="8">
    <source>
        <dbReference type="EMBL" id="KAF5337404.1"/>
    </source>
</evidence>
<feature type="domain" description="HTH myb-type" evidence="7">
    <location>
        <begin position="64"/>
        <end position="118"/>
    </location>
</feature>
<dbReference type="Gene3D" id="1.10.10.60">
    <property type="entry name" value="Homeodomain-like"/>
    <property type="match status" value="3"/>
</dbReference>
<keyword evidence="3" id="KW-0804">Transcription</keyword>
<reference evidence="8 9" key="1">
    <citation type="journal article" date="2020" name="ISME J.">
        <title>Uncovering the hidden diversity of litter-decomposition mechanisms in mushroom-forming fungi.</title>
        <authorList>
            <person name="Floudas D."/>
            <person name="Bentzer J."/>
            <person name="Ahren D."/>
            <person name="Johansson T."/>
            <person name="Persson P."/>
            <person name="Tunlid A."/>
        </authorList>
    </citation>
    <scope>NUCLEOTIDE SEQUENCE [LARGE SCALE GENOMIC DNA]</scope>
    <source>
        <strain evidence="8 9">CBS 175.51</strain>
    </source>
</reference>
<name>A0A8H5C9Y6_9AGAR</name>
<dbReference type="EMBL" id="JAACJK010000057">
    <property type="protein sequence ID" value="KAF5337404.1"/>
    <property type="molecule type" value="Genomic_DNA"/>
</dbReference>
<dbReference type="Pfam" id="PF13921">
    <property type="entry name" value="Myb_DNA-bind_6"/>
    <property type="match status" value="1"/>
</dbReference>
<dbReference type="GO" id="GO:0000978">
    <property type="term" value="F:RNA polymerase II cis-regulatory region sequence-specific DNA binding"/>
    <property type="evidence" value="ECO:0007669"/>
    <property type="project" value="TreeGrafter"/>
</dbReference>
<dbReference type="GO" id="GO:0001006">
    <property type="term" value="F:RNA polymerase III type 3 promoter sequence-specific DNA binding"/>
    <property type="evidence" value="ECO:0007669"/>
    <property type="project" value="TreeGrafter"/>
</dbReference>
<evidence type="ECO:0000259" key="7">
    <source>
        <dbReference type="PROSITE" id="PS51294"/>
    </source>
</evidence>
<dbReference type="OrthoDB" id="2143914at2759"/>
<evidence type="ECO:0000313" key="9">
    <source>
        <dbReference type="Proteomes" id="UP000541558"/>
    </source>
</evidence>
<accession>A0A8H5C9Y6</accession>
<dbReference type="GO" id="GO:0042795">
    <property type="term" value="P:snRNA transcription by RNA polymerase II"/>
    <property type="evidence" value="ECO:0007669"/>
    <property type="project" value="TreeGrafter"/>
</dbReference>
<keyword evidence="1" id="KW-0805">Transcription regulation</keyword>
<evidence type="ECO:0000256" key="5">
    <source>
        <dbReference type="SAM" id="MobiDB-lite"/>
    </source>
</evidence>
<keyword evidence="9" id="KW-1185">Reference proteome</keyword>
<dbReference type="PANTHER" id="PTHR46621:SF1">
    <property type="entry name" value="SNRNA-ACTIVATING PROTEIN COMPLEX SUBUNIT 4"/>
    <property type="match status" value="1"/>
</dbReference>
<proteinExistence type="predicted"/>
<feature type="domain" description="Myb-like" evidence="6">
    <location>
        <begin position="9"/>
        <end position="63"/>
    </location>
</feature>
<feature type="compositionally biased region" description="Polar residues" evidence="5">
    <location>
        <begin position="519"/>
        <end position="530"/>
    </location>
</feature>
<dbReference type="InterPro" id="IPR051575">
    <property type="entry name" value="Myb-like_DNA-bd"/>
</dbReference>
<feature type="domain" description="Myb-like" evidence="6">
    <location>
        <begin position="64"/>
        <end position="114"/>
    </location>
</feature>
<dbReference type="SUPFAM" id="SSF46689">
    <property type="entry name" value="Homeodomain-like"/>
    <property type="match status" value="2"/>
</dbReference>
<dbReference type="PANTHER" id="PTHR46621">
    <property type="entry name" value="SNRNA-ACTIVATING PROTEIN COMPLEX SUBUNIT 4"/>
    <property type="match status" value="1"/>
</dbReference>
<organism evidence="8 9">
    <name type="scientific">Ephemerocybe angulata</name>
    <dbReference type="NCBI Taxonomy" id="980116"/>
    <lineage>
        <taxon>Eukaryota</taxon>
        <taxon>Fungi</taxon>
        <taxon>Dikarya</taxon>
        <taxon>Basidiomycota</taxon>
        <taxon>Agaricomycotina</taxon>
        <taxon>Agaricomycetes</taxon>
        <taxon>Agaricomycetidae</taxon>
        <taxon>Agaricales</taxon>
        <taxon>Agaricineae</taxon>
        <taxon>Psathyrellaceae</taxon>
        <taxon>Ephemerocybe</taxon>
    </lineage>
</organism>
<feature type="domain" description="Myb-like" evidence="6">
    <location>
        <begin position="115"/>
        <end position="164"/>
    </location>
</feature>
<protein>
    <submittedName>
        <fullName evidence="8">Uncharacterized protein</fullName>
    </submittedName>
</protein>
<sequence length="530" mass="58612">MAERNPGRPWTDHEAPPTIALPTDILLRQGVNLWGDQDHWKDIALLIEGRTNKACRKRWLHSLTPTVKKSAWTKEEDELLIRLYNEYGKQWSLIARNIEGRTDDACSKRYQEALDPDLKKEPFTPEDDEKLRKAFATHGTKWKAVGQELQRSGLACRNRWRLLERSNKRGGGRGAHPYGSPRSRKSPPPLEPSISQETAFQASEPCSPEHISIQLEAPETQDWPYYPPEMYPIISAGESRPTVAFREPTPEVVAVSPKVAPFQFASSSLSAALSAPPPRSRPLPPDPFMPYHHTSQFYHSHSQPVSQTASPLFIGNSHIPPNDITVSLGDFNMDHHNFDSNMSSFTQSFIRSGHFGETHPMVFTGDSTSQDPAMSGGVSPIALSALFTLPQPESPYPNPNPNPFHFSSEWNSPQLSALFSSTSQDFSPAYLQHSVSSTTTDTWELSSAASTPYPPTAQISPATPNSEIQSDLAPLSNLADISSIPVSPSVGPGGSLLFSVPQAPKRKRKPVVRSRTEATRLSSTLKLSEE</sequence>
<keyword evidence="2" id="KW-0238">DNA-binding</keyword>
<dbReference type="CDD" id="cd00167">
    <property type="entry name" value="SANT"/>
    <property type="match status" value="2"/>
</dbReference>
<dbReference type="GO" id="GO:0042796">
    <property type="term" value="P:snRNA transcription by RNA polymerase III"/>
    <property type="evidence" value="ECO:0007669"/>
    <property type="project" value="TreeGrafter"/>
</dbReference>
<feature type="region of interest" description="Disordered" evidence="5">
    <location>
        <begin position="446"/>
        <end position="466"/>
    </location>
</feature>
<evidence type="ECO:0000256" key="2">
    <source>
        <dbReference type="ARBA" id="ARBA00023125"/>
    </source>
</evidence>
<dbReference type="GO" id="GO:0019185">
    <property type="term" value="C:snRNA-activating protein complex"/>
    <property type="evidence" value="ECO:0007669"/>
    <property type="project" value="TreeGrafter"/>
</dbReference>
<keyword evidence="4" id="KW-0539">Nucleus</keyword>
<comment type="caution">
    <text evidence="8">The sequence shown here is derived from an EMBL/GenBank/DDBJ whole genome shotgun (WGS) entry which is preliminary data.</text>
</comment>
<dbReference type="InterPro" id="IPR009057">
    <property type="entry name" value="Homeodomain-like_sf"/>
</dbReference>
<evidence type="ECO:0000256" key="4">
    <source>
        <dbReference type="ARBA" id="ARBA00023242"/>
    </source>
</evidence>